<dbReference type="AlphaFoldDB" id="A0AAT9GMK3"/>
<name>A0AAT9GMK3_9CREN</name>
<protein>
    <submittedName>
        <fullName evidence="1">Uncharacterized protein</fullName>
    </submittedName>
</protein>
<dbReference type="EMBL" id="AP031322">
    <property type="protein sequence ID" value="BFH72120.1"/>
    <property type="molecule type" value="Genomic_DNA"/>
</dbReference>
<sequence>MESVLIKLLEERPKSRGSKISDNDLKRLAKLAEENIKIMEIVGCFNIKGEEVYWKTNCMGGSYQS</sequence>
<dbReference type="KEGG" id="sjv:SJAV_00640"/>
<dbReference type="GeneID" id="92352997"/>
<dbReference type="RefSeq" id="WP_369610369.1">
    <property type="nucleotide sequence ID" value="NZ_AP031322.1"/>
</dbReference>
<proteinExistence type="predicted"/>
<accession>A0AAT9GMK3</accession>
<organism evidence="1">
    <name type="scientific">Sulfurisphaera javensis</name>
    <dbReference type="NCBI Taxonomy" id="2049879"/>
    <lineage>
        <taxon>Archaea</taxon>
        <taxon>Thermoproteota</taxon>
        <taxon>Thermoprotei</taxon>
        <taxon>Sulfolobales</taxon>
        <taxon>Sulfolobaceae</taxon>
        <taxon>Sulfurisphaera</taxon>
    </lineage>
</organism>
<evidence type="ECO:0000313" key="1">
    <source>
        <dbReference type="EMBL" id="BFH72120.1"/>
    </source>
</evidence>
<gene>
    <name evidence="1" type="ORF">SJAV_00640</name>
</gene>
<reference evidence="1" key="1">
    <citation type="submission" date="2024-03" db="EMBL/GenBank/DDBJ databases">
        <title>Complete genome sequence of Sulfurisphaera javensis strain KD-1.</title>
        <authorList>
            <person name="Sakai H."/>
            <person name="Nur N."/>
            <person name="Suwanto A."/>
            <person name="Kurosawa N."/>
        </authorList>
    </citation>
    <scope>NUCLEOTIDE SEQUENCE</scope>
    <source>
        <strain evidence="1">KD-1</strain>
    </source>
</reference>